<feature type="region of interest" description="Disordered" evidence="1">
    <location>
        <begin position="120"/>
        <end position="147"/>
    </location>
</feature>
<evidence type="ECO:0000313" key="4">
    <source>
        <dbReference type="Proteomes" id="UP000267418"/>
    </source>
</evidence>
<keyword evidence="4" id="KW-1185">Reference proteome</keyword>
<feature type="compositionally biased region" description="Low complexity" evidence="1">
    <location>
        <begin position="213"/>
        <end position="231"/>
    </location>
</feature>
<evidence type="ECO:0000259" key="2">
    <source>
        <dbReference type="PROSITE" id="PS50006"/>
    </source>
</evidence>
<feature type="region of interest" description="Disordered" evidence="1">
    <location>
        <begin position="328"/>
        <end position="353"/>
    </location>
</feature>
<proteinExistence type="predicted"/>
<protein>
    <submittedName>
        <fullName evidence="3">Type VI secretion system-associated FHA domain protein TagH</fullName>
    </submittedName>
</protein>
<dbReference type="EMBL" id="RXOE01000006">
    <property type="protein sequence ID" value="RTQ32586.1"/>
    <property type="molecule type" value="Genomic_DNA"/>
</dbReference>
<feature type="compositionally biased region" description="Pro residues" evidence="1">
    <location>
        <begin position="193"/>
        <end position="212"/>
    </location>
</feature>
<dbReference type="InterPro" id="IPR046883">
    <property type="entry name" value="T6SS_FHA_C"/>
</dbReference>
<sequence length="691" mass="72455">MRWTVIEHAGRPVATGPSALLAAPGGTIGRSPDNNLVLPDEQRQISRLQATVRYDDDGVAVLRNMSAVLPISVNGRPLVHEQEARVGDGDRVAIGSYVLEASSALRAAPVAAPAMAAMPPPPPAPAPPPAFAPSPAPAQFAPPPMAAPMSAGPIDALLPSSGSSDVFSDLFGEGALPIGDTQPTVAMPSPRQATPPVPPPTAFVPAPSPASTPAPSEAFASPFPVQQQYQQPPAPPPLQPQRPSPNTASSQMPSAADWDAILANAPRRIDSTPEPMPDPMAHEPFELPSQARRNPVDPLAELNPNAANDMSDMALKRGVDPLSFFASDESAHSPLSDPRPTALTHTDPLLPGDTHPAVDLLQNNRPAVQAYSHSNHAREVAAQFRPPNPVAMPAPAPTPAPAPMPVVEPPRAEAPPPPAPAPPPPPPPPPPAPPPAPAPVVQEITPESPPVVAAAPAPVAAPVATAVASTTTATTTAAPQPETAAIAPSSSSEALFRAFLEGAGVPEVAGQQPLDIEAMQRLGRIMRAFTDGTIELLSSRAMLKREVRAEITMIVDEENNPFKILPNGRAVLMQMFGARMPGFLPPEAAVHDALGDLQSHQLGMVAGMRAALLTLLKRFDPAALSRETPHDGSLGEKLLPGGREVRLWRQLQQLHTETTAAVEDDFQAVFGRAFQQAYDKEMERLKEARRA</sequence>
<dbReference type="Pfam" id="PF00498">
    <property type="entry name" value="FHA"/>
    <property type="match status" value="1"/>
</dbReference>
<dbReference type="Gene3D" id="2.60.200.20">
    <property type="match status" value="1"/>
</dbReference>
<evidence type="ECO:0000256" key="1">
    <source>
        <dbReference type="SAM" id="MobiDB-lite"/>
    </source>
</evidence>
<dbReference type="Proteomes" id="UP000267418">
    <property type="component" value="Unassembled WGS sequence"/>
</dbReference>
<evidence type="ECO:0000313" key="3">
    <source>
        <dbReference type="EMBL" id="RTQ32586.1"/>
    </source>
</evidence>
<comment type="caution">
    <text evidence="3">The sequence shown here is derived from an EMBL/GenBank/DDBJ whole genome shotgun (WGS) entry which is preliminary data.</text>
</comment>
<dbReference type="InterPro" id="IPR008984">
    <property type="entry name" value="SMAD_FHA_dom_sf"/>
</dbReference>
<organism evidence="3 4">
    <name type="scientific">Variovorax gossypii</name>
    <dbReference type="NCBI Taxonomy" id="1679495"/>
    <lineage>
        <taxon>Bacteria</taxon>
        <taxon>Pseudomonadati</taxon>
        <taxon>Pseudomonadota</taxon>
        <taxon>Betaproteobacteria</taxon>
        <taxon>Burkholderiales</taxon>
        <taxon>Comamonadaceae</taxon>
        <taxon>Variovorax</taxon>
    </lineage>
</organism>
<reference evidence="3 4" key="1">
    <citation type="submission" date="2018-12" db="EMBL/GenBank/DDBJ databases">
        <title>The genome of Variovorax gossypii DSM 100435.</title>
        <authorList>
            <person name="Gao J."/>
            <person name="Sun J."/>
        </authorList>
    </citation>
    <scope>NUCLEOTIDE SEQUENCE [LARGE SCALE GENOMIC DNA]</scope>
    <source>
        <strain evidence="3 4">DSM 100435</strain>
    </source>
</reference>
<accession>A0A3S0J3V9</accession>
<dbReference type="InterPro" id="IPR017735">
    <property type="entry name" value="T6SS_FHA"/>
</dbReference>
<dbReference type="SUPFAM" id="SSF49879">
    <property type="entry name" value="SMAD/FHA domain"/>
    <property type="match status" value="1"/>
</dbReference>
<feature type="region of interest" description="Disordered" evidence="1">
    <location>
        <begin position="171"/>
        <end position="253"/>
    </location>
</feature>
<gene>
    <name evidence="3" type="primary">tagH</name>
    <name evidence="3" type="ORF">EJP69_21855</name>
</gene>
<feature type="domain" description="FHA" evidence="2">
    <location>
        <begin position="26"/>
        <end position="78"/>
    </location>
</feature>
<dbReference type="OrthoDB" id="273564at2"/>
<dbReference type="CDD" id="cd00060">
    <property type="entry name" value="FHA"/>
    <property type="match status" value="1"/>
</dbReference>
<dbReference type="NCBIfam" id="TIGR03354">
    <property type="entry name" value="VI_FHA"/>
    <property type="match status" value="1"/>
</dbReference>
<dbReference type="Pfam" id="PF20232">
    <property type="entry name" value="T6SS_FHA_C"/>
    <property type="match status" value="1"/>
</dbReference>
<name>A0A3S0J3V9_9BURK</name>
<feature type="region of interest" description="Disordered" evidence="1">
    <location>
        <begin position="386"/>
        <end position="443"/>
    </location>
</feature>
<dbReference type="AlphaFoldDB" id="A0A3S0J3V9"/>
<feature type="compositionally biased region" description="Pro residues" evidence="1">
    <location>
        <begin position="386"/>
        <end position="438"/>
    </location>
</feature>
<dbReference type="SUPFAM" id="SSF101447">
    <property type="entry name" value="Formin homology 2 domain (FH2 domain)"/>
    <property type="match status" value="1"/>
</dbReference>
<dbReference type="InterPro" id="IPR000253">
    <property type="entry name" value="FHA_dom"/>
</dbReference>
<dbReference type="PROSITE" id="PS50006">
    <property type="entry name" value="FHA_DOMAIN"/>
    <property type="match status" value="1"/>
</dbReference>
<feature type="compositionally biased region" description="Pro residues" evidence="1">
    <location>
        <begin position="120"/>
        <end position="146"/>
    </location>
</feature>
<dbReference type="RefSeq" id="WP_126472479.1">
    <property type="nucleotide sequence ID" value="NZ_RXOE01000006.1"/>
</dbReference>
<feature type="compositionally biased region" description="Pro residues" evidence="1">
    <location>
        <begin position="232"/>
        <end position="243"/>
    </location>
</feature>